<dbReference type="InterPro" id="IPR016181">
    <property type="entry name" value="Acyl_CoA_acyltransferase"/>
</dbReference>
<dbReference type="EMBL" id="JADKNH010000010">
    <property type="protein sequence ID" value="MBF4694689.1"/>
    <property type="molecule type" value="Genomic_DNA"/>
</dbReference>
<keyword evidence="3" id="KW-1185">Reference proteome</keyword>
<dbReference type="RefSeq" id="WP_194702929.1">
    <property type="nucleotide sequence ID" value="NZ_JADKNH010000010.1"/>
</dbReference>
<dbReference type="InterPro" id="IPR000182">
    <property type="entry name" value="GNAT_dom"/>
</dbReference>
<feature type="domain" description="N-acetyltransferase" evidence="1">
    <location>
        <begin position="192"/>
        <end position="360"/>
    </location>
</feature>
<dbReference type="Proteomes" id="UP000614200">
    <property type="component" value="Unassembled WGS sequence"/>
</dbReference>
<dbReference type="InterPro" id="IPR039968">
    <property type="entry name" value="BcerS-like"/>
</dbReference>
<reference evidence="2 3" key="1">
    <citation type="submission" date="2020-11" db="EMBL/GenBank/DDBJ databases">
        <title>Fusibacter basophilias sp. nov.</title>
        <authorList>
            <person name="Qiu D."/>
        </authorList>
    </citation>
    <scope>NUCLEOTIDE SEQUENCE [LARGE SCALE GENOMIC DNA]</scope>
    <source>
        <strain evidence="2 3">Q10-2</strain>
    </source>
</reference>
<sequence length="360" mass="42075">MHLKILNPKEYMIYYKFYKSVYKNRPEKKDDMGSMLLAILKNRSTINKRTKLQPLLVYSDGVPVMGTILAQVDDMSTYIQMSFFEAVSEDETAFSLILEETKAVGDAWGAEFISGALNIHVNYGLGFLCSHYDQASSFGMNYNPAYYNQLFTRAGFETIDLVTYKQAMQHFELPMSNRVLKRVKSKFTVRTMDYKHFKRDIQIYTALNNDAFKHHLFYFKRSFEEDYELFRPFRILLKEENLLIVERDHQPVGFMLWYPDYNELIPEGKTLSINTVLAHKFLNKPMSTFKIVEMGVIESEQKTGAILALFDALNQITKNQYAYCESSWILKNNRDSSNFGLKWSEGEYKKYAAYTRSIHG</sequence>
<accession>A0ABR9ZW51</accession>
<dbReference type="SUPFAM" id="SSF55729">
    <property type="entry name" value="Acyl-CoA N-acyltransferases (Nat)"/>
    <property type="match status" value="1"/>
</dbReference>
<name>A0ABR9ZW51_9FIRM</name>
<protein>
    <recommendedName>
        <fullName evidence="1">N-acetyltransferase domain-containing protein</fullName>
    </recommendedName>
</protein>
<evidence type="ECO:0000313" key="2">
    <source>
        <dbReference type="EMBL" id="MBF4694689.1"/>
    </source>
</evidence>
<proteinExistence type="predicted"/>
<dbReference type="PROSITE" id="PS51186">
    <property type="entry name" value="GNAT"/>
    <property type="match status" value="1"/>
</dbReference>
<dbReference type="PANTHER" id="PTHR41368:SF1">
    <property type="entry name" value="PROTEIN YGHO"/>
    <property type="match status" value="1"/>
</dbReference>
<evidence type="ECO:0000259" key="1">
    <source>
        <dbReference type="PROSITE" id="PS51186"/>
    </source>
</evidence>
<evidence type="ECO:0000313" key="3">
    <source>
        <dbReference type="Proteomes" id="UP000614200"/>
    </source>
</evidence>
<dbReference type="PANTHER" id="PTHR41368">
    <property type="entry name" value="PROTEIN YGHO"/>
    <property type="match status" value="1"/>
</dbReference>
<comment type="caution">
    <text evidence="2">The sequence shown here is derived from an EMBL/GenBank/DDBJ whole genome shotgun (WGS) entry which is preliminary data.</text>
</comment>
<organism evidence="2 3">
    <name type="scientific">Fusibacter ferrireducens</name>
    <dbReference type="NCBI Taxonomy" id="2785058"/>
    <lineage>
        <taxon>Bacteria</taxon>
        <taxon>Bacillati</taxon>
        <taxon>Bacillota</taxon>
        <taxon>Clostridia</taxon>
        <taxon>Eubacteriales</taxon>
        <taxon>Eubacteriales Family XII. Incertae Sedis</taxon>
        <taxon>Fusibacter</taxon>
    </lineage>
</organism>
<gene>
    <name evidence="2" type="ORF">ISU02_16370</name>
</gene>